<dbReference type="InterPro" id="IPR053749">
    <property type="entry name" value="TA_system-associated_sf"/>
</dbReference>
<dbReference type="Pfam" id="PF16800">
    <property type="entry name" value="Endopep_inhib"/>
    <property type="match status" value="1"/>
</dbReference>
<dbReference type="RefSeq" id="WP_069328268.1">
    <property type="nucleotide sequence ID" value="NZ_MDER01000046.1"/>
</dbReference>
<name>A0A1E3L2J8_9BACL</name>
<dbReference type="AlphaFoldDB" id="A0A1E3L2J8"/>
<evidence type="ECO:0000313" key="2">
    <source>
        <dbReference type="EMBL" id="ODP27841.1"/>
    </source>
</evidence>
<accession>A0A1E3L2J8</accession>
<reference evidence="2 3" key="1">
    <citation type="submission" date="2016-08" db="EMBL/GenBank/DDBJ databases">
        <title>Genome sequencing of Paenibacillus sp. TI45-13ar, isolated from Korean traditional nuruk.</title>
        <authorList>
            <person name="Kim S.-J."/>
        </authorList>
    </citation>
    <scope>NUCLEOTIDE SEQUENCE [LARGE SCALE GENOMIC DNA]</scope>
    <source>
        <strain evidence="2 3">TI45-13ar</strain>
    </source>
</reference>
<dbReference type="Gene3D" id="3.10.450.420">
    <property type="match status" value="1"/>
</dbReference>
<protein>
    <submittedName>
        <fullName evidence="2">Uncharacterized protein</fullName>
    </submittedName>
</protein>
<dbReference type="Proteomes" id="UP000094578">
    <property type="component" value="Unassembled WGS sequence"/>
</dbReference>
<dbReference type="EMBL" id="MDER01000046">
    <property type="protein sequence ID" value="ODP27841.1"/>
    <property type="molecule type" value="Genomic_DNA"/>
</dbReference>
<feature type="signal peptide" evidence="1">
    <location>
        <begin position="1"/>
        <end position="30"/>
    </location>
</feature>
<feature type="chain" id="PRO_5009131203" evidence="1">
    <location>
        <begin position="31"/>
        <end position="220"/>
    </location>
</feature>
<proteinExistence type="predicted"/>
<evidence type="ECO:0000256" key="1">
    <source>
        <dbReference type="SAM" id="SignalP"/>
    </source>
</evidence>
<sequence>MKKVNKLAIGTWALTALVTASLYSAHSVQAASSTPALPAANASKATASTTTTATTPAVSYYTKDGVWTGVKKLNHDSVTPLIVEAEKRYVYTSTGGKPSTTNATFSLNNKTYRYLSTDIDTHAKLLAYLKETYTQQASEAYIQKYIIENNGKLAQLVTEKASMLEFNRSTAKMISMTDTARVYRLTVPYVKDAHPVERMLVKFELVNGFWKINTSPSALF</sequence>
<comment type="caution">
    <text evidence="2">The sequence shown here is derived from an EMBL/GenBank/DDBJ whole genome shotgun (WGS) entry which is preliminary data.</text>
</comment>
<organism evidence="2 3">
    <name type="scientific">Paenibacillus nuruki</name>
    <dbReference type="NCBI Taxonomy" id="1886670"/>
    <lineage>
        <taxon>Bacteria</taxon>
        <taxon>Bacillati</taxon>
        <taxon>Bacillota</taxon>
        <taxon>Bacilli</taxon>
        <taxon>Bacillales</taxon>
        <taxon>Paenibacillaceae</taxon>
        <taxon>Paenibacillus</taxon>
    </lineage>
</organism>
<keyword evidence="3" id="KW-1185">Reference proteome</keyword>
<evidence type="ECO:0000313" key="3">
    <source>
        <dbReference type="Proteomes" id="UP000094578"/>
    </source>
</evidence>
<gene>
    <name evidence="2" type="ORF">PTI45_02864</name>
</gene>
<keyword evidence="1" id="KW-0732">Signal</keyword>
<dbReference type="InterPro" id="IPR031841">
    <property type="entry name" value="Endopep_inhib"/>
</dbReference>